<dbReference type="Pfam" id="PF08241">
    <property type="entry name" value="Methyltransf_11"/>
    <property type="match status" value="1"/>
</dbReference>
<dbReference type="AlphaFoldDB" id="A0A5C8NJT0"/>
<dbReference type="Proteomes" id="UP000321571">
    <property type="component" value="Unassembled WGS sequence"/>
</dbReference>
<sequence length="212" mass="23151">MGSKRHSQRVSEVVIRTRADGARELRVNGVFVMDDVETSSERRLAELVLERGARDVLVGGLGLGFTTRRLLEDTDVRRVLVAELHPAVVESSDIEDPRAEVVVGDVRTVLAEQPDASFDAVLLDVDNGPDFLVHDANAGLYEPTGVADAVRVLRPGGTLAVWSMADSPALRDALAEHLEDVQAEAVPVRLQRRDEAYWVLTGRRSPGDIVRA</sequence>
<dbReference type="PANTHER" id="PTHR43317">
    <property type="entry name" value="THERMOSPERMINE SYNTHASE ACAULIS5"/>
    <property type="match status" value="1"/>
</dbReference>
<dbReference type="SUPFAM" id="SSF53335">
    <property type="entry name" value="S-adenosyl-L-methionine-dependent methyltransferases"/>
    <property type="match status" value="1"/>
</dbReference>
<dbReference type="EMBL" id="VDUX01000003">
    <property type="protein sequence ID" value="TXL61502.1"/>
    <property type="molecule type" value="Genomic_DNA"/>
</dbReference>
<dbReference type="PANTHER" id="PTHR43317:SF3">
    <property type="entry name" value="BLR2883 PROTEIN"/>
    <property type="match status" value="1"/>
</dbReference>
<dbReference type="InterPro" id="IPR029063">
    <property type="entry name" value="SAM-dependent_MTases_sf"/>
</dbReference>
<comment type="caution">
    <text evidence="3">The sequence shown here is derived from an EMBL/GenBank/DDBJ whole genome shotgun (WGS) entry which is preliminary data.</text>
</comment>
<keyword evidence="3" id="KW-0489">Methyltransferase</keyword>
<dbReference type="OrthoDB" id="9793351at2"/>
<evidence type="ECO:0000259" key="2">
    <source>
        <dbReference type="Pfam" id="PF08241"/>
    </source>
</evidence>
<organism evidence="3 4">
    <name type="scientific">Aeromicrobium terrae</name>
    <dbReference type="NCBI Taxonomy" id="2498846"/>
    <lineage>
        <taxon>Bacteria</taxon>
        <taxon>Bacillati</taxon>
        <taxon>Actinomycetota</taxon>
        <taxon>Actinomycetes</taxon>
        <taxon>Propionibacteriales</taxon>
        <taxon>Nocardioidaceae</taxon>
        <taxon>Aeromicrobium</taxon>
    </lineage>
</organism>
<gene>
    <name evidence="3" type="ORF">FHP06_08760</name>
</gene>
<name>A0A5C8NJT0_9ACTN</name>
<proteinExistence type="predicted"/>
<reference evidence="3 4" key="1">
    <citation type="submission" date="2019-06" db="EMBL/GenBank/DDBJ databases">
        <title>Aeromicrobium sp. nov., isolated from a maize field.</title>
        <authorList>
            <person name="Lin S.-Y."/>
            <person name="Tsai C.-F."/>
            <person name="Young C.-C."/>
        </authorList>
    </citation>
    <scope>NUCLEOTIDE SEQUENCE [LARGE SCALE GENOMIC DNA]</scope>
    <source>
        <strain evidence="3 4">CC-CFT486</strain>
    </source>
</reference>
<keyword evidence="4" id="KW-1185">Reference proteome</keyword>
<dbReference type="Gene3D" id="3.40.50.150">
    <property type="entry name" value="Vaccinia Virus protein VP39"/>
    <property type="match status" value="1"/>
</dbReference>
<keyword evidence="1" id="KW-0620">Polyamine biosynthesis</keyword>
<evidence type="ECO:0000256" key="1">
    <source>
        <dbReference type="ARBA" id="ARBA00023115"/>
    </source>
</evidence>
<feature type="domain" description="Methyltransferase type 11" evidence="2">
    <location>
        <begin position="60"/>
        <end position="160"/>
    </location>
</feature>
<protein>
    <submittedName>
        <fullName evidence="3">Methyltransferase domain-containing protein</fullName>
    </submittedName>
</protein>
<dbReference type="InterPro" id="IPR013216">
    <property type="entry name" value="Methyltransf_11"/>
</dbReference>
<dbReference type="GO" id="GO:0006596">
    <property type="term" value="P:polyamine biosynthetic process"/>
    <property type="evidence" value="ECO:0007669"/>
    <property type="project" value="UniProtKB-KW"/>
</dbReference>
<dbReference type="GO" id="GO:0032259">
    <property type="term" value="P:methylation"/>
    <property type="evidence" value="ECO:0007669"/>
    <property type="project" value="UniProtKB-KW"/>
</dbReference>
<evidence type="ECO:0000313" key="3">
    <source>
        <dbReference type="EMBL" id="TXL61502.1"/>
    </source>
</evidence>
<dbReference type="GO" id="GO:0008757">
    <property type="term" value="F:S-adenosylmethionine-dependent methyltransferase activity"/>
    <property type="evidence" value="ECO:0007669"/>
    <property type="project" value="InterPro"/>
</dbReference>
<accession>A0A5C8NJT0</accession>
<evidence type="ECO:0000313" key="4">
    <source>
        <dbReference type="Proteomes" id="UP000321571"/>
    </source>
</evidence>
<keyword evidence="3" id="KW-0808">Transferase</keyword>